<dbReference type="GeneID" id="106170226"/>
<feature type="transmembrane region" description="Helical" evidence="4">
    <location>
        <begin position="337"/>
        <end position="358"/>
    </location>
</feature>
<dbReference type="AlphaFoldDB" id="A0A1S3J6J4"/>
<organism evidence="7 8">
    <name type="scientific">Lingula anatina</name>
    <name type="common">Brachiopod</name>
    <name type="synonym">Lingula unguis</name>
    <dbReference type="NCBI Taxonomy" id="7574"/>
    <lineage>
        <taxon>Eukaryota</taxon>
        <taxon>Metazoa</taxon>
        <taxon>Spiralia</taxon>
        <taxon>Lophotrochozoa</taxon>
        <taxon>Brachiopoda</taxon>
        <taxon>Linguliformea</taxon>
        <taxon>Lingulata</taxon>
        <taxon>Lingulida</taxon>
        <taxon>Linguloidea</taxon>
        <taxon>Lingulidae</taxon>
        <taxon>Lingula</taxon>
    </lineage>
</organism>
<dbReference type="InterPro" id="IPR003591">
    <property type="entry name" value="Leu-rich_rpt_typical-subtyp"/>
</dbReference>
<gene>
    <name evidence="8" type="primary">LOC106170226</name>
</gene>
<dbReference type="Gene3D" id="3.80.10.10">
    <property type="entry name" value="Ribonuclease Inhibitor"/>
    <property type="match status" value="1"/>
</dbReference>
<feature type="signal peptide" evidence="5">
    <location>
        <begin position="1"/>
        <end position="27"/>
    </location>
</feature>
<dbReference type="GO" id="GO:0016020">
    <property type="term" value="C:membrane"/>
    <property type="evidence" value="ECO:0007669"/>
    <property type="project" value="TreeGrafter"/>
</dbReference>
<dbReference type="PANTHER" id="PTHR24364">
    <property type="entry name" value="LP06937P"/>
    <property type="match status" value="1"/>
</dbReference>
<dbReference type="SMART" id="SM00082">
    <property type="entry name" value="LRRCT"/>
    <property type="match status" value="1"/>
</dbReference>
<protein>
    <submittedName>
        <fullName evidence="8">Trophoblast glycoprotein</fullName>
    </submittedName>
</protein>
<dbReference type="KEGG" id="lak:106170226"/>
<dbReference type="InParanoid" id="A0A1S3J6J4"/>
<keyword evidence="4" id="KW-1133">Transmembrane helix</keyword>
<accession>A0A1S3J6J4</accession>
<keyword evidence="2 5" id="KW-0732">Signal</keyword>
<keyword evidence="4" id="KW-0472">Membrane</keyword>
<reference evidence="8" key="1">
    <citation type="submission" date="2025-08" db="UniProtKB">
        <authorList>
            <consortium name="RefSeq"/>
        </authorList>
    </citation>
    <scope>IDENTIFICATION</scope>
    <source>
        <tissue evidence="8">Gonads</tissue>
    </source>
</reference>
<dbReference type="Pfam" id="PF13855">
    <property type="entry name" value="LRR_8"/>
    <property type="match status" value="1"/>
</dbReference>
<evidence type="ECO:0000256" key="5">
    <source>
        <dbReference type="SAM" id="SignalP"/>
    </source>
</evidence>
<evidence type="ECO:0000256" key="2">
    <source>
        <dbReference type="ARBA" id="ARBA00022729"/>
    </source>
</evidence>
<dbReference type="InterPro" id="IPR000483">
    <property type="entry name" value="Cys-rich_flank_reg_C"/>
</dbReference>
<dbReference type="InterPro" id="IPR001611">
    <property type="entry name" value="Leu-rich_rpt"/>
</dbReference>
<keyword evidence="3" id="KW-0677">Repeat</keyword>
<dbReference type="PRINTS" id="PR00019">
    <property type="entry name" value="LEURICHRPT"/>
</dbReference>
<dbReference type="OMA" id="FVKPSDM"/>
<feature type="domain" description="LRRCT" evidence="6">
    <location>
        <begin position="271"/>
        <end position="325"/>
    </location>
</feature>
<proteinExistence type="predicted"/>
<evidence type="ECO:0000313" key="7">
    <source>
        <dbReference type="Proteomes" id="UP000085678"/>
    </source>
</evidence>
<dbReference type="RefSeq" id="XP_013405464.1">
    <property type="nucleotide sequence ID" value="XM_013550010.2"/>
</dbReference>
<evidence type="ECO:0000256" key="1">
    <source>
        <dbReference type="ARBA" id="ARBA00022614"/>
    </source>
</evidence>
<keyword evidence="4" id="KW-0812">Transmembrane</keyword>
<dbReference type="SMART" id="SM00369">
    <property type="entry name" value="LRR_TYP"/>
    <property type="match status" value="4"/>
</dbReference>
<dbReference type="PANTHER" id="PTHR24364:SF18">
    <property type="entry name" value="LP06937P"/>
    <property type="match status" value="1"/>
</dbReference>
<keyword evidence="7" id="KW-1185">Reference proteome</keyword>
<feature type="chain" id="PRO_5010226385" evidence="5">
    <location>
        <begin position="28"/>
        <end position="394"/>
    </location>
</feature>
<dbReference type="InterPro" id="IPR052286">
    <property type="entry name" value="Wnt_signaling_inhibitor"/>
</dbReference>
<evidence type="ECO:0000313" key="8">
    <source>
        <dbReference type="RefSeq" id="XP_013405464.1"/>
    </source>
</evidence>
<evidence type="ECO:0000256" key="3">
    <source>
        <dbReference type="ARBA" id="ARBA00022737"/>
    </source>
</evidence>
<dbReference type="Pfam" id="PF00560">
    <property type="entry name" value="LRR_1"/>
    <property type="match status" value="1"/>
</dbReference>
<dbReference type="OrthoDB" id="8861968at2759"/>
<keyword evidence="1" id="KW-0433">Leucine-rich repeat</keyword>
<dbReference type="SUPFAM" id="SSF52058">
    <property type="entry name" value="L domain-like"/>
    <property type="match status" value="1"/>
</dbReference>
<dbReference type="STRING" id="7574.A0A1S3J6J4"/>
<dbReference type="Proteomes" id="UP000085678">
    <property type="component" value="Unplaced"/>
</dbReference>
<dbReference type="FunCoup" id="A0A1S3J6J4">
    <property type="interactions" value="104"/>
</dbReference>
<dbReference type="InterPro" id="IPR032675">
    <property type="entry name" value="LRR_dom_sf"/>
</dbReference>
<evidence type="ECO:0000256" key="4">
    <source>
        <dbReference type="SAM" id="Phobius"/>
    </source>
</evidence>
<dbReference type="PROSITE" id="PS51450">
    <property type="entry name" value="LRR"/>
    <property type="match status" value="3"/>
</dbReference>
<evidence type="ECO:0000259" key="6">
    <source>
        <dbReference type="SMART" id="SM00082"/>
    </source>
</evidence>
<name>A0A1S3J6J4_LINAN</name>
<sequence length="394" mass="44098">MEVLHHSSVFTVAAFTVLCLSGWGISALPNLTCPKDLPQGCSCNDTTATFTCRNTKFQNADVLKQVPLNARTVVFTGNNIQELPINVVGNCSHDSTLQHKNLTSLDLSNNSIRVIPGQSFHCIPNLRILTLNENNWMLDNHTRVFSNLGSLETLNLRNALQDNPSTQYMTFMRFILTDSNIIQLKYLDLSKNEIEIFPINAQDMLCKIPNLQWLDLSNNKIGSIGTMNLNVTCSSKLKHLNLTQNNISVLKSEFLTALKKLQLTNVYLGNNPFLCDCDLQDFYNWLKVSNSSHFVIDKQTLQCELPIQLADHKILDLTQGELVCSEDFPQKSLPGSYVALSVVCGILGVLTLAVIYMNRHKVQACMKRMTKPFRLTEDTHIGYAAVQTSQTGQV</sequence>